<accession>A0ABN8J6J7</accession>
<evidence type="ECO:0000313" key="2">
    <source>
        <dbReference type="Proteomes" id="UP000837857"/>
    </source>
</evidence>
<evidence type="ECO:0000313" key="1">
    <source>
        <dbReference type="EMBL" id="CAH2075086.1"/>
    </source>
</evidence>
<dbReference type="EMBL" id="OW152820">
    <property type="protein sequence ID" value="CAH2075086.1"/>
    <property type="molecule type" value="Genomic_DNA"/>
</dbReference>
<sequence>MSMGGGYPLTSGFIFISSNREQISEGSNMDFLASVVNPGAAIVKAVVESASGGDNGGNSLEKVVSVITTASGHIMRSPRHSFEKQVIEGRMNGRRVLGRAPIRWADTVKNAVGGSEQRAVHTVLDREQWKRTRYGHDSQN</sequence>
<reference evidence="1" key="1">
    <citation type="submission" date="2022-03" db="EMBL/GenBank/DDBJ databases">
        <authorList>
            <person name="Martin H S."/>
        </authorList>
    </citation>
    <scope>NUCLEOTIDE SEQUENCE</scope>
</reference>
<proteinExistence type="predicted"/>
<keyword evidence="2" id="KW-1185">Reference proteome</keyword>
<organism evidence="1 2">
    <name type="scientific">Iphiclides podalirius</name>
    <name type="common">scarce swallowtail</name>
    <dbReference type="NCBI Taxonomy" id="110791"/>
    <lineage>
        <taxon>Eukaryota</taxon>
        <taxon>Metazoa</taxon>
        <taxon>Ecdysozoa</taxon>
        <taxon>Arthropoda</taxon>
        <taxon>Hexapoda</taxon>
        <taxon>Insecta</taxon>
        <taxon>Pterygota</taxon>
        <taxon>Neoptera</taxon>
        <taxon>Endopterygota</taxon>
        <taxon>Lepidoptera</taxon>
        <taxon>Glossata</taxon>
        <taxon>Ditrysia</taxon>
        <taxon>Papilionoidea</taxon>
        <taxon>Papilionidae</taxon>
        <taxon>Papilioninae</taxon>
        <taxon>Iphiclides</taxon>
    </lineage>
</organism>
<feature type="non-terminal residue" evidence="1">
    <location>
        <position position="140"/>
    </location>
</feature>
<gene>
    <name evidence="1" type="ORF">IPOD504_LOCUS16489</name>
</gene>
<name>A0ABN8J6J7_9NEOP</name>
<protein>
    <submittedName>
        <fullName evidence="1">Uncharacterized protein</fullName>
    </submittedName>
</protein>
<dbReference type="Proteomes" id="UP000837857">
    <property type="component" value="Chromosome 8"/>
</dbReference>